<proteinExistence type="inferred from homology"/>
<evidence type="ECO:0000313" key="3">
    <source>
        <dbReference type="Proteomes" id="UP000035721"/>
    </source>
</evidence>
<dbReference type="AlphaFoldDB" id="A0A077M3H2"/>
<protein>
    <submittedName>
        <fullName evidence="2">ROK family protein</fullName>
    </submittedName>
</protein>
<keyword evidence="3" id="KW-1185">Reference proteome</keyword>
<organism evidence="2 3">
    <name type="scientific">Nostocoides japonicum T1-X7</name>
    <dbReference type="NCBI Taxonomy" id="1194083"/>
    <lineage>
        <taxon>Bacteria</taxon>
        <taxon>Bacillati</taxon>
        <taxon>Actinomycetota</taxon>
        <taxon>Actinomycetes</taxon>
        <taxon>Micrococcales</taxon>
        <taxon>Intrasporangiaceae</taxon>
        <taxon>Nostocoides</taxon>
    </lineage>
</organism>
<dbReference type="Gene3D" id="3.30.420.40">
    <property type="match status" value="2"/>
</dbReference>
<dbReference type="EMBL" id="CAJB01000425">
    <property type="protein sequence ID" value="CCH80346.1"/>
    <property type="molecule type" value="Genomic_DNA"/>
</dbReference>
<dbReference type="PANTHER" id="PTHR18964">
    <property type="entry name" value="ROK (REPRESSOR, ORF, KINASE) FAMILY"/>
    <property type="match status" value="1"/>
</dbReference>
<dbReference type="STRING" id="1194083.BN12_90001"/>
<dbReference type="Proteomes" id="UP000035721">
    <property type="component" value="Unassembled WGS sequence"/>
</dbReference>
<sequence>MPGLVDATTGWVVHALNLGVERLDLRGELSRQLGRPVAVENDVKAAAIGARELVGDATEVMAYLNVGTGLAAAVVDSSGEVMRGIGGAAGEIGHLPVGGDVPCGCGQVGCLETLASGSALARLWPQPDGQLRDPFAAAAAGDEIAARAVETLCEGIGLAIQLLALAAGAEHVVVGGGLTDLGDPLVEGIAAQLRARAARSQLIAGLSLADRFEVLRSDVPVAAVGAALLPRTTTPLVAEGA</sequence>
<comment type="caution">
    <text evidence="2">The sequence shown here is derived from an EMBL/GenBank/DDBJ whole genome shotgun (WGS) entry which is preliminary data.</text>
</comment>
<comment type="similarity">
    <text evidence="1">Belongs to the ROK (NagC/XylR) family.</text>
</comment>
<dbReference type="Pfam" id="PF00480">
    <property type="entry name" value="ROK"/>
    <property type="match status" value="1"/>
</dbReference>
<evidence type="ECO:0000313" key="2">
    <source>
        <dbReference type="EMBL" id="CCH80346.1"/>
    </source>
</evidence>
<dbReference type="InterPro" id="IPR043129">
    <property type="entry name" value="ATPase_NBD"/>
</dbReference>
<dbReference type="SUPFAM" id="SSF53067">
    <property type="entry name" value="Actin-like ATPase domain"/>
    <property type="match status" value="1"/>
</dbReference>
<evidence type="ECO:0000256" key="1">
    <source>
        <dbReference type="ARBA" id="ARBA00006479"/>
    </source>
</evidence>
<reference evidence="2 3" key="1">
    <citation type="journal article" date="2013" name="ISME J.">
        <title>A metabolic model for members of the genus Tetrasphaera involved in enhanced biological phosphorus removal.</title>
        <authorList>
            <person name="Kristiansen R."/>
            <person name="Nguyen H.T.T."/>
            <person name="Saunders A.M."/>
            <person name="Nielsen J.L."/>
            <person name="Wimmer R."/>
            <person name="Le V.Q."/>
            <person name="McIlroy S.J."/>
            <person name="Petrovski S."/>
            <person name="Seviour R.J."/>
            <person name="Calteau A."/>
            <person name="Nielsen K.L."/>
            <person name="Nielsen P.H."/>
        </authorList>
    </citation>
    <scope>NUCLEOTIDE SEQUENCE [LARGE SCALE GENOMIC DNA]</scope>
    <source>
        <strain evidence="2 3">T1-X7</strain>
    </source>
</reference>
<accession>A0A077M3H2</accession>
<gene>
    <name evidence="2" type="ORF">BN12_90001</name>
</gene>
<dbReference type="InterPro" id="IPR000600">
    <property type="entry name" value="ROK"/>
</dbReference>
<dbReference type="PANTHER" id="PTHR18964:SF149">
    <property type="entry name" value="BIFUNCTIONAL UDP-N-ACETYLGLUCOSAMINE 2-EPIMERASE_N-ACETYLMANNOSAMINE KINASE"/>
    <property type="match status" value="1"/>
</dbReference>
<name>A0A077M3H2_9MICO</name>